<dbReference type="PANTHER" id="PTHR44591:SF3">
    <property type="entry name" value="RESPONSE REGULATORY DOMAIN-CONTAINING PROTEIN"/>
    <property type="match status" value="1"/>
</dbReference>
<dbReference type="InterPro" id="IPR036890">
    <property type="entry name" value="HATPase_C_sf"/>
</dbReference>
<dbReference type="InterPro" id="IPR003594">
    <property type="entry name" value="HATPase_dom"/>
</dbReference>
<proteinExistence type="predicted"/>
<keyword evidence="5" id="KW-1185">Reference proteome</keyword>
<comment type="caution">
    <text evidence="4">The sequence shown here is derived from an EMBL/GenBank/DDBJ whole genome shotgun (WGS) entry which is preliminary data.</text>
</comment>
<evidence type="ECO:0000256" key="2">
    <source>
        <dbReference type="PROSITE-ProRule" id="PRU00169"/>
    </source>
</evidence>
<dbReference type="Pfam" id="PF13581">
    <property type="entry name" value="HATPase_c_2"/>
    <property type="match status" value="1"/>
</dbReference>
<reference evidence="4 5" key="1">
    <citation type="submission" date="2024-07" db="EMBL/GenBank/DDBJ databases">
        <title>Uliginosibacterium paludis KCTC:42655.</title>
        <authorList>
            <person name="Kim M.K."/>
        </authorList>
    </citation>
    <scope>NUCLEOTIDE SEQUENCE [LARGE SCALE GENOMIC DNA]</scope>
    <source>
        <strain evidence="4 5">KCTC 42655</strain>
    </source>
</reference>
<sequence length="301" mass="33654">MSASILVLDDEPLNLEIIGEYLSDTGYQLSFFEDPERAWEALDSRPYDFDLILMDRMMPKLDGLAMLGRIKADSRMKHLPVIMQTAAAGPEQVSEGLAAGARYYLTKPFRSEALLAIVRAALHDRARWADVSQRIANHSRAVLLLDEARFVLRTLDEAEAIAGLLALGAREAENVAMGLAELLVNGIEHGNLGIDFATKARLKSQDCWMEEVLRRQELEENRHKLVTVHLRREANECVVLIADQGEGFDWTEFLDISPDRAFAPNGRGIAVSRQVAFSALSYLGKGNQVEVRYRRSEEVSA</sequence>
<feature type="domain" description="Response regulatory" evidence="3">
    <location>
        <begin position="4"/>
        <end position="122"/>
    </location>
</feature>
<dbReference type="PANTHER" id="PTHR44591">
    <property type="entry name" value="STRESS RESPONSE REGULATOR PROTEIN 1"/>
    <property type="match status" value="1"/>
</dbReference>
<dbReference type="InterPro" id="IPR050595">
    <property type="entry name" value="Bact_response_regulator"/>
</dbReference>
<dbReference type="Gene3D" id="3.40.50.2300">
    <property type="match status" value="1"/>
</dbReference>
<dbReference type="Proteomes" id="UP001548590">
    <property type="component" value="Unassembled WGS sequence"/>
</dbReference>
<dbReference type="EMBL" id="JBEWLZ010000005">
    <property type="protein sequence ID" value="MET1490219.1"/>
    <property type="molecule type" value="Genomic_DNA"/>
</dbReference>
<evidence type="ECO:0000313" key="4">
    <source>
        <dbReference type="EMBL" id="MET1490219.1"/>
    </source>
</evidence>
<name>A0ABV2CQN8_9RHOO</name>
<evidence type="ECO:0000256" key="1">
    <source>
        <dbReference type="ARBA" id="ARBA00022553"/>
    </source>
</evidence>
<evidence type="ECO:0000313" key="5">
    <source>
        <dbReference type="Proteomes" id="UP001548590"/>
    </source>
</evidence>
<feature type="modified residue" description="4-aspartylphosphate" evidence="2">
    <location>
        <position position="55"/>
    </location>
</feature>
<dbReference type="InterPro" id="IPR011006">
    <property type="entry name" value="CheY-like_superfamily"/>
</dbReference>
<organism evidence="4 5">
    <name type="scientific">Uliginosibacterium paludis</name>
    <dbReference type="NCBI Taxonomy" id="1615952"/>
    <lineage>
        <taxon>Bacteria</taxon>
        <taxon>Pseudomonadati</taxon>
        <taxon>Pseudomonadota</taxon>
        <taxon>Betaproteobacteria</taxon>
        <taxon>Rhodocyclales</taxon>
        <taxon>Zoogloeaceae</taxon>
        <taxon>Uliginosibacterium</taxon>
    </lineage>
</organism>
<dbReference type="SUPFAM" id="SSF52172">
    <property type="entry name" value="CheY-like"/>
    <property type="match status" value="1"/>
</dbReference>
<dbReference type="Gene3D" id="3.30.565.10">
    <property type="entry name" value="Histidine kinase-like ATPase, C-terminal domain"/>
    <property type="match status" value="1"/>
</dbReference>
<dbReference type="Pfam" id="PF00072">
    <property type="entry name" value="Response_reg"/>
    <property type="match status" value="1"/>
</dbReference>
<gene>
    <name evidence="4" type="ORF">ABVT11_10320</name>
</gene>
<keyword evidence="1 2" id="KW-0597">Phosphoprotein</keyword>
<protein>
    <submittedName>
        <fullName evidence="4">Response regulator</fullName>
    </submittedName>
</protein>
<dbReference type="InterPro" id="IPR001789">
    <property type="entry name" value="Sig_transdc_resp-reg_receiver"/>
</dbReference>
<dbReference type="SMART" id="SM00448">
    <property type="entry name" value="REC"/>
    <property type="match status" value="1"/>
</dbReference>
<dbReference type="RefSeq" id="WP_345928371.1">
    <property type="nucleotide sequence ID" value="NZ_JBDIVF010000006.1"/>
</dbReference>
<dbReference type="PROSITE" id="PS50110">
    <property type="entry name" value="RESPONSE_REGULATORY"/>
    <property type="match status" value="1"/>
</dbReference>
<evidence type="ECO:0000259" key="3">
    <source>
        <dbReference type="PROSITE" id="PS50110"/>
    </source>
</evidence>
<accession>A0ABV2CQN8</accession>